<accession>A0AAD5Y9S4</accession>
<keyword evidence="3" id="KW-1185">Reference proteome</keyword>
<evidence type="ECO:0000313" key="3">
    <source>
        <dbReference type="Proteomes" id="UP001212997"/>
    </source>
</evidence>
<feature type="region of interest" description="Disordered" evidence="1">
    <location>
        <begin position="493"/>
        <end position="526"/>
    </location>
</feature>
<protein>
    <submittedName>
        <fullName evidence="2">Uncharacterized protein</fullName>
    </submittedName>
</protein>
<feature type="compositionally biased region" description="Polar residues" evidence="1">
    <location>
        <begin position="517"/>
        <end position="526"/>
    </location>
</feature>
<comment type="caution">
    <text evidence="2">The sequence shown here is derived from an EMBL/GenBank/DDBJ whole genome shotgun (WGS) entry which is preliminary data.</text>
</comment>
<dbReference type="Proteomes" id="UP001212997">
    <property type="component" value="Unassembled WGS sequence"/>
</dbReference>
<dbReference type="AlphaFoldDB" id="A0AAD5Y9S4"/>
<sequence length="526" mass="58253">MTSIPDENHGQCNELKPCNVCLPGWRMDLLGNRDLPKHDIGRLGLRRFGHVNAVLRHLACSPRLACSPHLAYSPHRASWLARSINCHRPRLIPCQQSPVHQGRRYSFIIPLTIVHQGSPSVFTSLYSPRQQSLVHPGYSGLDFPSSVKTSSSFYTPLPARSVPAITIATRPIAGVHCSSESPTLISPSVTSPVYLALFPSMSASIQPKWRTRARAAGDITYADGRLAAEIEGGKWVVTTPNADWIPEVLVGRISVSYHEDGRFGDADPTQWPQVYSPRFPHFCLMPRRPTASYDMRTVMWETLTIDDFRPALGCALTAFGVASATILTRLEPHIEEVLRRAQEYSNQHDSKGQRIRFTCAAMSDSYKRLSYLATFRDINQQFITVQRFWKESLAWLTGPAVDPTKASSIINMNNPTFTLYHGMIGDRALSVTCMGGHTYSDVEHIPHHDPDVSARPRIVVPQPAVPSSSLGFAPLREDIPILPPIAQTTGTVSSVSSLTRFSSSTQSQQHTKAGKASRSSKPYQQP</sequence>
<dbReference type="EMBL" id="JANAWD010001110">
    <property type="protein sequence ID" value="KAJ3474255.1"/>
    <property type="molecule type" value="Genomic_DNA"/>
</dbReference>
<proteinExistence type="predicted"/>
<name>A0AAD5Y9S4_9APHY</name>
<organism evidence="2 3">
    <name type="scientific">Meripilus lineatus</name>
    <dbReference type="NCBI Taxonomy" id="2056292"/>
    <lineage>
        <taxon>Eukaryota</taxon>
        <taxon>Fungi</taxon>
        <taxon>Dikarya</taxon>
        <taxon>Basidiomycota</taxon>
        <taxon>Agaricomycotina</taxon>
        <taxon>Agaricomycetes</taxon>
        <taxon>Polyporales</taxon>
        <taxon>Meripilaceae</taxon>
        <taxon>Meripilus</taxon>
    </lineage>
</organism>
<evidence type="ECO:0000313" key="2">
    <source>
        <dbReference type="EMBL" id="KAJ3474255.1"/>
    </source>
</evidence>
<reference evidence="2" key="1">
    <citation type="submission" date="2022-07" db="EMBL/GenBank/DDBJ databases">
        <title>Genome Sequence of Physisporinus lineatus.</title>
        <authorList>
            <person name="Buettner E."/>
        </authorList>
    </citation>
    <scope>NUCLEOTIDE SEQUENCE</scope>
    <source>
        <strain evidence="2">VT162</strain>
    </source>
</reference>
<gene>
    <name evidence="2" type="ORF">NLI96_g12562</name>
</gene>
<feature type="compositionally biased region" description="Low complexity" evidence="1">
    <location>
        <begin position="493"/>
        <end position="509"/>
    </location>
</feature>
<evidence type="ECO:0000256" key="1">
    <source>
        <dbReference type="SAM" id="MobiDB-lite"/>
    </source>
</evidence>